<evidence type="ECO:0000313" key="3">
    <source>
        <dbReference type="Proteomes" id="UP000020735"/>
    </source>
</evidence>
<protein>
    <submittedName>
        <fullName evidence="2">Uncharacterized protein</fullName>
    </submittedName>
</protein>
<evidence type="ECO:0000256" key="1">
    <source>
        <dbReference type="SAM" id="Coils"/>
    </source>
</evidence>
<keyword evidence="1" id="KW-0175">Coiled coil</keyword>
<feature type="coiled-coil region" evidence="1">
    <location>
        <begin position="33"/>
        <end position="88"/>
    </location>
</feature>
<organism evidence="2 3">
    <name type="scientific">Acinetobacter baumannii 99063</name>
    <dbReference type="NCBI Taxonomy" id="1310630"/>
    <lineage>
        <taxon>Bacteria</taxon>
        <taxon>Pseudomonadati</taxon>
        <taxon>Pseudomonadota</taxon>
        <taxon>Gammaproteobacteria</taxon>
        <taxon>Moraxellales</taxon>
        <taxon>Moraxellaceae</taxon>
        <taxon>Acinetobacter</taxon>
        <taxon>Acinetobacter calcoaceticus/baumannii complex</taxon>
    </lineage>
</organism>
<dbReference type="AlphaFoldDB" id="A0A009SED4"/>
<evidence type="ECO:0000313" key="2">
    <source>
        <dbReference type="EMBL" id="EXC51373.1"/>
    </source>
</evidence>
<dbReference type="EMBL" id="JEXJ01000027">
    <property type="protein sequence ID" value="EXC51373.1"/>
    <property type="molecule type" value="Genomic_DNA"/>
</dbReference>
<dbReference type="RefSeq" id="WP_032068352.1">
    <property type="nucleotide sequence ID" value="NZ_JEXJ01000027.1"/>
</dbReference>
<gene>
    <name evidence="2" type="ORF">J529_2025</name>
</gene>
<proteinExistence type="predicted"/>
<dbReference type="Proteomes" id="UP000020735">
    <property type="component" value="Unassembled WGS sequence"/>
</dbReference>
<reference evidence="2 3" key="1">
    <citation type="submission" date="2014-02" db="EMBL/GenBank/DDBJ databases">
        <title>Comparative genomics and transcriptomics to identify genetic mechanisms underlying the emergence of carbapenem resistant Acinetobacter baumannii (CRAb).</title>
        <authorList>
            <person name="Harris A.D."/>
            <person name="Johnson K.J."/>
            <person name="George J."/>
            <person name="Shefchek K."/>
            <person name="Daugherty S.C."/>
            <person name="Parankush S."/>
            <person name="Sadzewicz L."/>
            <person name="Tallon L."/>
            <person name="Sengamalay N."/>
            <person name="Hazen T.H."/>
            <person name="Rasko D.A."/>
        </authorList>
    </citation>
    <scope>NUCLEOTIDE SEQUENCE [LARGE SCALE GENOMIC DNA]</scope>
    <source>
        <strain evidence="2 3">99063</strain>
    </source>
</reference>
<sequence length="141" mass="16040">MDKPMTFNEWMGKQGNLALIHANCCRIAYEAGQQSKQAKVEELQTQLSLQRQRVKAFEEELTSSRNYGDELQKRVDELEFQLKDWKQKSMPAMLNGMCGRCGKEPLQGIGSDKEDYALLHCFGCGANKYEWIGEQALKGEG</sequence>
<dbReference type="PATRIC" id="fig|1310630.3.peg.1983"/>
<comment type="caution">
    <text evidence="2">The sequence shown here is derived from an EMBL/GenBank/DDBJ whole genome shotgun (WGS) entry which is preliminary data.</text>
</comment>
<accession>A0A009SED4</accession>
<name>A0A009SED4_ACIBA</name>